<reference evidence="1" key="1">
    <citation type="submission" date="2025-08" db="UniProtKB">
        <authorList>
            <consortium name="Ensembl"/>
        </authorList>
    </citation>
    <scope>IDENTIFICATION</scope>
</reference>
<dbReference type="Proteomes" id="UP000261520">
    <property type="component" value="Unplaced"/>
</dbReference>
<evidence type="ECO:0000313" key="2">
    <source>
        <dbReference type="Proteomes" id="UP000261520"/>
    </source>
</evidence>
<name>A0A3B4BH76_9GOBI</name>
<accession>A0A3B4BH76</accession>
<reference evidence="1" key="2">
    <citation type="submission" date="2025-09" db="UniProtKB">
        <authorList>
            <consortium name="Ensembl"/>
        </authorList>
    </citation>
    <scope>IDENTIFICATION</scope>
</reference>
<evidence type="ECO:0000313" key="1">
    <source>
        <dbReference type="Ensembl" id="ENSPMGP00000028939.1"/>
    </source>
</evidence>
<protein>
    <submittedName>
        <fullName evidence="1">Uncharacterized protein</fullName>
    </submittedName>
</protein>
<sequence>MRSLYEVWEVTAILVFALLTDYKHLSSGVEAFLSKKSTSGVSVSREASTCSKLMDQSASAAESAGLEAWFVKRLATSPMRSSREATVAMEWYNCCSHESSENMQYRVLHIQSLI</sequence>
<dbReference type="AlphaFoldDB" id="A0A3B4BH76"/>
<dbReference type="Ensembl" id="ENSPMGT00000030807.1">
    <property type="protein sequence ID" value="ENSPMGP00000028939.1"/>
    <property type="gene ID" value="ENSPMGG00000023293.1"/>
</dbReference>
<proteinExistence type="predicted"/>
<organism evidence="1 2">
    <name type="scientific">Periophthalmus magnuspinnatus</name>
    <dbReference type="NCBI Taxonomy" id="409849"/>
    <lineage>
        <taxon>Eukaryota</taxon>
        <taxon>Metazoa</taxon>
        <taxon>Chordata</taxon>
        <taxon>Craniata</taxon>
        <taxon>Vertebrata</taxon>
        <taxon>Euteleostomi</taxon>
        <taxon>Actinopterygii</taxon>
        <taxon>Neopterygii</taxon>
        <taxon>Teleostei</taxon>
        <taxon>Neoteleostei</taxon>
        <taxon>Acanthomorphata</taxon>
        <taxon>Gobiaria</taxon>
        <taxon>Gobiiformes</taxon>
        <taxon>Gobioidei</taxon>
        <taxon>Gobiidae</taxon>
        <taxon>Oxudercinae</taxon>
        <taxon>Periophthalmus</taxon>
    </lineage>
</organism>
<keyword evidence="2" id="KW-1185">Reference proteome</keyword>